<accession>A0AAW2Z7H9</accession>
<organism evidence="15 16">
    <name type="scientific">Acrasis kona</name>
    <dbReference type="NCBI Taxonomy" id="1008807"/>
    <lineage>
        <taxon>Eukaryota</taxon>
        <taxon>Discoba</taxon>
        <taxon>Heterolobosea</taxon>
        <taxon>Tetramitia</taxon>
        <taxon>Eutetramitia</taxon>
        <taxon>Acrasidae</taxon>
        <taxon>Acrasis</taxon>
    </lineage>
</organism>
<protein>
    <submittedName>
        <fullName evidence="15">Vesicle-trafficking protein SEC22</fullName>
    </submittedName>
</protein>
<dbReference type="GO" id="GO:0005484">
    <property type="term" value="F:SNAP receptor activity"/>
    <property type="evidence" value="ECO:0007669"/>
    <property type="project" value="InterPro"/>
</dbReference>
<evidence type="ECO:0000259" key="14">
    <source>
        <dbReference type="PROSITE" id="PS50892"/>
    </source>
</evidence>
<comment type="similarity">
    <text evidence="3">Belongs to the synaptobrevin family.</text>
</comment>
<gene>
    <name evidence="15" type="ORF">AKO1_002988</name>
</gene>
<dbReference type="PROSITE" id="PS50859">
    <property type="entry name" value="LONGIN"/>
    <property type="match status" value="1"/>
</dbReference>
<dbReference type="InterPro" id="IPR011012">
    <property type="entry name" value="Longin-like_dom_sf"/>
</dbReference>
<dbReference type="PANTHER" id="PTHR45837">
    <property type="entry name" value="VESICLE-TRAFFICKING PROTEIN SEC22B"/>
    <property type="match status" value="1"/>
</dbReference>
<dbReference type="GO" id="GO:0005789">
    <property type="term" value="C:endoplasmic reticulum membrane"/>
    <property type="evidence" value="ECO:0007669"/>
    <property type="project" value="UniProtKB-SubCell"/>
</dbReference>
<evidence type="ECO:0000256" key="11">
    <source>
        <dbReference type="ARBA" id="ARBA00023136"/>
    </source>
</evidence>
<dbReference type="GO" id="GO:0000139">
    <property type="term" value="C:Golgi membrane"/>
    <property type="evidence" value="ECO:0007669"/>
    <property type="project" value="UniProtKB-SubCell"/>
</dbReference>
<feature type="domain" description="Longin" evidence="13">
    <location>
        <begin position="6"/>
        <end position="119"/>
    </location>
</feature>
<evidence type="ECO:0000256" key="5">
    <source>
        <dbReference type="ARBA" id="ARBA00022692"/>
    </source>
</evidence>
<keyword evidence="7" id="KW-0653">Protein transport</keyword>
<dbReference type="AlphaFoldDB" id="A0AAW2Z7H9"/>
<keyword evidence="10 12" id="KW-0175">Coiled coil</keyword>
<evidence type="ECO:0000256" key="4">
    <source>
        <dbReference type="ARBA" id="ARBA00022448"/>
    </source>
</evidence>
<comment type="subcellular location">
    <subcellularLocation>
        <location evidence="1">Endoplasmic reticulum membrane</location>
        <topology evidence="1">Single-pass type IV membrane protein</topology>
    </subcellularLocation>
    <subcellularLocation>
        <location evidence="2">Golgi apparatus membrane</location>
    </subcellularLocation>
</comment>
<dbReference type="Pfam" id="PF13774">
    <property type="entry name" value="Longin"/>
    <property type="match status" value="1"/>
</dbReference>
<evidence type="ECO:0000256" key="12">
    <source>
        <dbReference type="PROSITE-ProRule" id="PRU00290"/>
    </source>
</evidence>
<dbReference type="CDD" id="cd14824">
    <property type="entry name" value="Longin"/>
    <property type="match status" value="1"/>
</dbReference>
<evidence type="ECO:0000256" key="6">
    <source>
        <dbReference type="ARBA" id="ARBA00022824"/>
    </source>
</evidence>
<evidence type="ECO:0000256" key="1">
    <source>
        <dbReference type="ARBA" id="ARBA00004163"/>
    </source>
</evidence>
<dbReference type="EMBL" id="JAOPGA020001130">
    <property type="protein sequence ID" value="KAL0485364.1"/>
    <property type="molecule type" value="Genomic_DNA"/>
</dbReference>
<proteinExistence type="inferred from homology"/>
<evidence type="ECO:0000313" key="15">
    <source>
        <dbReference type="EMBL" id="KAL0485364.1"/>
    </source>
</evidence>
<dbReference type="Gene3D" id="3.30.450.50">
    <property type="entry name" value="Longin domain"/>
    <property type="match status" value="1"/>
</dbReference>
<dbReference type="GO" id="GO:0006888">
    <property type="term" value="P:endoplasmic reticulum to Golgi vesicle-mediated transport"/>
    <property type="evidence" value="ECO:0007669"/>
    <property type="project" value="InterPro"/>
</dbReference>
<dbReference type="InterPro" id="IPR044565">
    <property type="entry name" value="Sec22"/>
</dbReference>
<evidence type="ECO:0000256" key="8">
    <source>
        <dbReference type="ARBA" id="ARBA00022989"/>
    </source>
</evidence>
<evidence type="ECO:0000256" key="10">
    <source>
        <dbReference type="ARBA" id="ARBA00023054"/>
    </source>
</evidence>
<dbReference type="GO" id="GO:0015031">
    <property type="term" value="P:protein transport"/>
    <property type="evidence" value="ECO:0007669"/>
    <property type="project" value="UniProtKB-KW"/>
</dbReference>
<evidence type="ECO:0000313" key="16">
    <source>
        <dbReference type="Proteomes" id="UP001431209"/>
    </source>
</evidence>
<keyword evidence="8" id="KW-1133">Transmembrane helix</keyword>
<keyword evidence="16" id="KW-1185">Reference proteome</keyword>
<feature type="domain" description="V-SNARE coiled-coil homology" evidence="14">
    <location>
        <begin position="134"/>
        <end position="166"/>
    </location>
</feature>
<dbReference type="SUPFAM" id="SSF64356">
    <property type="entry name" value="SNARE-like"/>
    <property type="match status" value="1"/>
</dbReference>
<reference evidence="15 16" key="1">
    <citation type="submission" date="2024-03" db="EMBL/GenBank/DDBJ databases">
        <title>The Acrasis kona genome and developmental transcriptomes reveal deep origins of eukaryotic multicellular pathways.</title>
        <authorList>
            <person name="Sheikh S."/>
            <person name="Fu C.-J."/>
            <person name="Brown M.W."/>
            <person name="Baldauf S.L."/>
        </authorList>
    </citation>
    <scope>NUCLEOTIDE SEQUENCE [LARGE SCALE GENOMIC DNA]</scope>
    <source>
        <strain evidence="15 16">ATCC MYA-3509</strain>
    </source>
</reference>
<evidence type="ECO:0000256" key="7">
    <source>
        <dbReference type="ARBA" id="ARBA00022927"/>
    </source>
</evidence>
<dbReference type="PROSITE" id="PS50892">
    <property type="entry name" value="V_SNARE"/>
    <property type="match status" value="1"/>
</dbReference>
<evidence type="ECO:0000256" key="9">
    <source>
        <dbReference type="ARBA" id="ARBA00023034"/>
    </source>
</evidence>
<dbReference type="InterPro" id="IPR010908">
    <property type="entry name" value="Longin_dom"/>
</dbReference>
<dbReference type="GO" id="GO:0006890">
    <property type="term" value="P:retrograde vesicle-mediated transport, Golgi to endoplasmic reticulum"/>
    <property type="evidence" value="ECO:0007669"/>
    <property type="project" value="InterPro"/>
</dbReference>
<keyword evidence="11" id="KW-0472">Membrane</keyword>
<keyword evidence="6" id="KW-0256">Endoplasmic reticulum</keyword>
<evidence type="ECO:0000256" key="2">
    <source>
        <dbReference type="ARBA" id="ARBA00004394"/>
    </source>
</evidence>
<keyword evidence="4" id="KW-0813">Transport</keyword>
<dbReference type="SMART" id="SM01270">
    <property type="entry name" value="Longin"/>
    <property type="match status" value="1"/>
</dbReference>
<keyword evidence="5" id="KW-0812">Transmembrane</keyword>
<keyword evidence="9" id="KW-0333">Golgi apparatus</keyword>
<name>A0AAW2Z7H9_9EUKA</name>
<comment type="caution">
    <text evidence="15">The sequence shown here is derived from an EMBL/GenBank/DDBJ whole genome shotgun (WGS) entry which is preliminary data.</text>
</comment>
<sequence>MLKLTLIARLSDCLPLTESMEPTSDAEIEQYKKQRKNILQQLSSNPVPPEKLSVDSGNYAFHVVTESGVAFMTLCEKAYSTQLAYGFLADIKGEFLNLYGSEVAKVDRPYAFIKFDSFIQKTIRVYSDTRTKRNIQKLKEELTDVQLIIRKNVQDVIGRGSQLNGN</sequence>
<evidence type="ECO:0000259" key="13">
    <source>
        <dbReference type="PROSITE" id="PS50859"/>
    </source>
</evidence>
<dbReference type="InterPro" id="IPR042855">
    <property type="entry name" value="V_SNARE_CC"/>
</dbReference>
<dbReference type="Proteomes" id="UP001431209">
    <property type="component" value="Unassembled WGS sequence"/>
</dbReference>
<evidence type="ECO:0000256" key="3">
    <source>
        <dbReference type="ARBA" id="ARBA00008025"/>
    </source>
</evidence>